<evidence type="ECO:0000256" key="3">
    <source>
        <dbReference type="ARBA" id="ARBA00022989"/>
    </source>
</evidence>
<name>A0A316UPM9_9BASI</name>
<dbReference type="GO" id="GO:0000329">
    <property type="term" value="C:fungal-type vacuole membrane"/>
    <property type="evidence" value="ECO:0007669"/>
    <property type="project" value="TreeGrafter"/>
</dbReference>
<feature type="transmembrane region" description="Helical" evidence="6">
    <location>
        <begin position="513"/>
        <end position="533"/>
    </location>
</feature>
<evidence type="ECO:0000256" key="6">
    <source>
        <dbReference type="SAM" id="Phobius"/>
    </source>
</evidence>
<proteinExistence type="predicted"/>
<dbReference type="AlphaFoldDB" id="A0A316UPM9"/>
<keyword evidence="3 6" id="KW-1133">Transmembrane helix</keyword>
<feature type="transmembrane region" description="Helical" evidence="6">
    <location>
        <begin position="96"/>
        <end position="116"/>
    </location>
</feature>
<dbReference type="InterPro" id="IPR036259">
    <property type="entry name" value="MFS_trans_sf"/>
</dbReference>
<sequence length="622" mass="66091">MASNVDSSLTPPRPTSRTRRALSSRHSASSSSGLHHQPQQESRRRFKMPSKHTQRKLLSLAGSVLVALSAGSNYAFSSFAPQLQESLHLTSTQLNVVGVLGNMGVYLSGVLWGRWVDKRGPKVAILIGAAVVLCGYGGLSLTYTHSYWQRSAVLPAVLNLMTGVGNSAAFTAAMNAQAKTWLGSQRGSATATVLAGFGLSAFMYSTLSHELFPGNTGDYLMLLAFGSSLSFLVGAVLIQIIAPSPAEEADASAVDDAEDGALEEGINRPTLASVGRRRTSSDLSARAYLHSDDGSPDEDEGADDGDAERRGLLGGRGRTGATPKPSSGDTDSQQPLDITGRKLIKHHDFQLLFLIMCLISGSGLLLINNVGTVTRTLYEYNHGIAPKPPSSSGGSALADLEEAAAAIDRVQALGQTAKRAASVAVDSFAEALRKHEPNAMIQQEQAHQVSAISLGNASGRILIGFLSDVFVSYVGSARQRVWLLLPVTLLAFSSQVVFALPNTIDNVTVLLPASFATGLMYGGLFGIAPCLTFEIWGLKYAALNWGLASLAPVFSGNIFNLLFGTIFDRHVPETSPSHQCPDGEECYRAAFEITAVATALSVFLAITLIFRRAGLPTLRRQR</sequence>
<feature type="compositionally biased region" description="Acidic residues" evidence="5">
    <location>
        <begin position="251"/>
        <end position="262"/>
    </location>
</feature>
<feature type="region of interest" description="Disordered" evidence="5">
    <location>
        <begin position="251"/>
        <end position="335"/>
    </location>
</feature>
<comment type="subcellular location">
    <subcellularLocation>
        <location evidence="1">Membrane</location>
        <topology evidence="1">Multi-pass membrane protein</topology>
    </subcellularLocation>
</comment>
<feature type="transmembrane region" description="Helical" evidence="6">
    <location>
        <begin position="219"/>
        <end position="242"/>
    </location>
</feature>
<feature type="transmembrane region" description="Helical" evidence="6">
    <location>
        <begin position="481"/>
        <end position="501"/>
    </location>
</feature>
<dbReference type="GeneID" id="37028613"/>
<dbReference type="STRING" id="1569628.A0A316UPM9"/>
<dbReference type="Pfam" id="PF07690">
    <property type="entry name" value="MFS_1"/>
    <property type="match status" value="1"/>
</dbReference>
<dbReference type="SUPFAM" id="SSF103473">
    <property type="entry name" value="MFS general substrate transporter"/>
    <property type="match status" value="1"/>
</dbReference>
<keyword evidence="2 6" id="KW-0812">Transmembrane</keyword>
<feature type="transmembrane region" description="Helical" evidence="6">
    <location>
        <begin position="156"/>
        <end position="176"/>
    </location>
</feature>
<dbReference type="Proteomes" id="UP000245884">
    <property type="component" value="Unassembled WGS sequence"/>
</dbReference>
<dbReference type="OrthoDB" id="410267at2759"/>
<dbReference type="PANTHER" id="PTHR21576:SF160">
    <property type="entry name" value="NODULIN-LIKE DOMAIN-CONTAINING PROTEIN"/>
    <property type="match status" value="1"/>
</dbReference>
<evidence type="ECO:0000256" key="4">
    <source>
        <dbReference type="ARBA" id="ARBA00023136"/>
    </source>
</evidence>
<evidence type="ECO:0000313" key="8">
    <source>
        <dbReference type="Proteomes" id="UP000245884"/>
    </source>
</evidence>
<reference evidence="7 8" key="1">
    <citation type="journal article" date="2018" name="Mol. Biol. Evol.">
        <title>Broad Genomic Sampling Reveals a Smut Pathogenic Ancestry of the Fungal Clade Ustilaginomycotina.</title>
        <authorList>
            <person name="Kijpornyongpan T."/>
            <person name="Mondo S.J."/>
            <person name="Barry K."/>
            <person name="Sandor L."/>
            <person name="Lee J."/>
            <person name="Lipzen A."/>
            <person name="Pangilinan J."/>
            <person name="LaButti K."/>
            <person name="Hainaut M."/>
            <person name="Henrissat B."/>
            <person name="Grigoriev I.V."/>
            <person name="Spatafora J.W."/>
            <person name="Aime M.C."/>
        </authorList>
    </citation>
    <scope>NUCLEOTIDE SEQUENCE [LARGE SCALE GENOMIC DNA]</scope>
    <source>
        <strain evidence="7 8">MCA 5214</strain>
    </source>
</reference>
<feature type="transmembrane region" description="Helical" evidence="6">
    <location>
        <begin position="351"/>
        <end position="371"/>
    </location>
</feature>
<feature type="compositionally biased region" description="Acidic residues" evidence="5">
    <location>
        <begin position="294"/>
        <end position="306"/>
    </location>
</feature>
<feature type="compositionally biased region" description="Low complexity" evidence="5">
    <location>
        <begin position="24"/>
        <end position="36"/>
    </location>
</feature>
<dbReference type="InterPro" id="IPR011701">
    <property type="entry name" value="MFS"/>
</dbReference>
<dbReference type="GO" id="GO:0022857">
    <property type="term" value="F:transmembrane transporter activity"/>
    <property type="evidence" value="ECO:0007669"/>
    <property type="project" value="InterPro"/>
</dbReference>
<evidence type="ECO:0000256" key="1">
    <source>
        <dbReference type="ARBA" id="ARBA00004141"/>
    </source>
</evidence>
<feature type="transmembrane region" description="Helical" evidence="6">
    <location>
        <begin position="123"/>
        <end position="144"/>
    </location>
</feature>
<protein>
    <submittedName>
        <fullName evidence="7">MFS general substrate transporter</fullName>
    </submittedName>
</protein>
<gene>
    <name evidence="7" type="ORF">BDZ90DRAFT_233847</name>
</gene>
<feature type="transmembrane region" description="Helical" evidence="6">
    <location>
        <begin position="57"/>
        <end position="76"/>
    </location>
</feature>
<dbReference type="RefSeq" id="XP_025360445.1">
    <property type="nucleotide sequence ID" value="XM_025506790.1"/>
</dbReference>
<keyword evidence="4 6" id="KW-0472">Membrane</keyword>
<feature type="transmembrane region" description="Helical" evidence="6">
    <location>
        <begin position="587"/>
        <end position="610"/>
    </location>
</feature>
<feature type="transmembrane region" description="Helical" evidence="6">
    <location>
        <begin position="188"/>
        <end position="207"/>
    </location>
</feature>
<feature type="region of interest" description="Disordered" evidence="5">
    <location>
        <begin position="1"/>
        <end position="49"/>
    </location>
</feature>
<evidence type="ECO:0000313" key="7">
    <source>
        <dbReference type="EMBL" id="PWN25833.1"/>
    </source>
</evidence>
<evidence type="ECO:0000256" key="2">
    <source>
        <dbReference type="ARBA" id="ARBA00022692"/>
    </source>
</evidence>
<feature type="compositionally biased region" description="Polar residues" evidence="5">
    <location>
        <begin position="324"/>
        <end position="335"/>
    </location>
</feature>
<organism evidence="7 8">
    <name type="scientific">Jaminaea rosea</name>
    <dbReference type="NCBI Taxonomy" id="1569628"/>
    <lineage>
        <taxon>Eukaryota</taxon>
        <taxon>Fungi</taxon>
        <taxon>Dikarya</taxon>
        <taxon>Basidiomycota</taxon>
        <taxon>Ustilaginomycotina</taxon>
        <taxon>Exobasidiomycetes</taxon>
        <taxon>Microstromatales</taxon>
        <taxon>Microstromatales incertae sedis</taxon>
        <taxon>Jaminaea</taxon>
    </lineage>
</organism>
<accession>A0A316UPM9</accession>
<keyword evidence="8" id="KW-1185">Reference proteome</keyword>
<dbReference type="EMBL" id="KZ819674">
    <property type="protein sequence ID" value="PWN25833.1"/>
    <property type="molecule type" value="Genomic_DNA"/>
</dbReference>
<dbReference type="Gene3D" id="1.20.1250.20">
    <property type="entry name" value="MFS general substrate transporter like domains"/>
    <property type="match status" value="2"/>
</dbReference>
<evidence type="ECO:0000256" key="5">
    <source>
        <dbReference type="SAM" id="MobiDB-lite"/>
    </source>
</evidence>
<dbReference type="PANTHER" id="PTHR21576">
    <property type="entry name" value="UNCHARACTERIZED NODULIN-LIKE PROTEIN"/>
    <property type="match status" value="1"/>
</dbReference>
<feature type="transmembrane region" description="Helical" evidence="6">
    <location>
        <begin position="545"/>
        <end position="567"/>
    </location>
</feature>
<feature type="transmembrane region" description="Helical" evidence="6">
    <location>
        <begin position="457"/>
        <end position="474"/>
    </location>
</feature>